<dbReference type="InterPro" id="IPR021136">
    <property type="entry name" value="Flagellar_hook_control-like_C"/>
</dbReference>
<organism evidence="3 4">
    <name type="scientific">Saliterribacillus persicus</name>
    <dbReference type="NCBI Taxonomy" id="930114"/>
    <lineage>
        <taxon>Bacteria</taxon>
        <taxon>Bacillati</taxon>
        <taxon>Bacillota</taxon>
        <taxon>Bacilli</taxon>
        <taxon>Bacillales</taxon>
        <taxon>Bacillaceae</taxon>
        <taxon>Saliterribacillus</taxon>
    </lineage>
</organism>
<dbReference type="Pfam" id="PF02120">
    <property type="entry name" value="Flg_hook"/>
    <property type="match status" value="1"/>
</dbReference>
<evidence type="ECO:0000313" key="3">
    <source>
        <dbReference type="EMBL" id="RCW70714.1"/>
    </source>
</evidence>
<dbReference type="CDD" id="cd17470">
    <property type="entry name" value="T3SS_Flik_C"/>
    <property type="match status" value="1"/>
</dbReference>
<evidence type="ECO:0000259" key="2">
    <source>
        <dbReference type="Pfam" id="PF02120"/>
    </source>
</evidence>
<comment type="caution">
    <text evidence="3">The sequence shown here is derived from an EMBL/GenBank/DDBJ whole genome shotgun (WGS) entry which is preliminary data.</text>
</comment>
<feature type="domain" description="Flagellar hook-length control protein-like C-terminal" evidence="2">
    <location>
        <begin position="331"/>
        <end position="399"/>
    </location>
</feature>
<feature type="region of interest" description="Disordered" evidence="1">
    <location>
        <begin position="403"/>
        <end position="453"/>
    </location>
</feature>
<dbReference type="AlphaFoldDB" id="A0A368XXH3"/>
<feature type="compositionally biased region" description="Basic and acidic residues" evidence="1">
    <location>
        <begin position="417"/>
        <end position="427"/>
    </location>
</feature>
<dbReference type="RefSeq" id="WP_114352706.1">
    <property type="nucleotide sequence ID" value="NZ_QPJJ01000006.1"/>
</dbReference>
<proteinExistence type="predicted"/>
<feature type="compositionally biased region" description="Low complexity" evidence="1">
    <location>
        <begin position="403"/>
        <end position="416"/>
    </location>
</feature>
<dbReference type="OrthoDB" id="2112988at2"/>
<accession>A0A368XXH3</accession>
<feature type="compositionally biased region" description="Acidic residues" evidence="1">
    <location>
        <begin position="428"/>
        <end position="441"/>
    </location>
</feature>
<evidence type="ECO:0000256" key="1">
    <source>
        <dbReference type="SAM" id="MobiDB-lite"/>
    </source>
</evidence>
<keyword evidence="3" id="KW-0966">Cell projection</keyword>
<gene>
    <name evidence="3" type="ORF">DFR57_106111</name>
</gene>
<dbReference type="Gene3D" id="3.30.750.140">
    <property type="match status" value="1"/>
</dbReference>
<keyword evidence="4" id="KW-1185">Reference proteome</keyword>
<protein>
    <submittedName>
        <fullName evidence="3">Flagellar hook-length control protein FliK</fullName>
    </submittedName>
</protein>
<dbReference type="InterPro" id="IPR038610">
    <property type="entry name" value="FliK-like_C_sf"/>
</dbReference>
<dbReference type="Proteomes" id="UP000252585">
    <property type="component" value="Unassembled WGS sequence"/>
</dbReference>
<name>A0A368XXH3_9BACI</name>
<reference evidence="3 4" key="1">
    <citation type="submission" date="2018-07" db="EMBL/GenBank/DDBJ databases">
        <title>Genomic Encyclopedia of Type Strains, Phase IV (KMG-IV): sequencing the most valuable type-strain genomes for metagenomic binning, comparative biology and taxonomic classification.</title>
        <authorList>
            <person name="Goeker M."/>
        </authorList>
    </citation>
    <scope>NUCLEOTIDE SEQUENCE [LARGE SCALE GENOMIC DNA]</scope>
    <source>
        <strain evidence="3 4">DSM 27696</strain>
    </source>
</reference>
<evidence type="ECO:0000313" key="4">
    <source>
        <dbReference type="Proteomes" id="UP000252585"/>
    </source>
</evidence>
<keyword evidence="3" id="KW-0969">Cilium</keyword>
<dbReference type="EMBL" id="QPJJ01000006">
    <property type="protein sequence ID" value="RCW70714.1"/>
    <property type="molecule type" value="Genomic_DNA"/>
</dbReference>
<keyword evidence="3" id="KW-0282">Flagellum</keyword>
<sequence>MNAILNTMINSPLATELSVNGKKTTVKGMFSQALTQENGKLSTNQQTQENIKASALTSSSNEENLEALLSKIKELINGLDEVEGLEELKILEPSMLEEIQKSLEGEGFNGSELEKLLMQMDSSKQNELPENFLLGKNGVEVFHFIQMYAQQLNENPSNIEKNNATKSLEEIFTGIQKLLDGSSNKAENRTELKNLLAALEKWSNQTGSESTLLKQGVLDTKTERERQIWERLVNSYQNKVAIERKIPNAPKLTLDDLANMLKKAMQNYDQSASSVNTTQKTDTDLLVNQNFASKIQQFVVHVQSSNQEEVTTQQKLLDQFQQILSKSNFMKGPNGATQLMLKLQPEHLGEITLKLTQINGEMVVKMIASSQGAKELLEGNLSQLRHMFSPQQVVVEKADLPNSQLDQKSQQGQQASAEDREENHSSYEEQELDSENESEDENSFHQILMNEKV</sequence>